<dbReference type="Proteomes" id="UP001184230">
    <property type="component" value="Unassembled WGS sequence"/>
</dbReference>
<dbReference type="EC" id="2.6.1.51" evidence="5"/>
<dbReference type="EMBL" id="JAVDRF010000001">
    <property type="protein sequence ID" value="MDR6534617.1"/>
    <property type="molecule type" value="Genomic_DNA"/>
</dbReference>
<dbReference type="InterPro" id="IPR024169">
    <property type="entry name" value="SP_NH2Trfase/AEP_transaminase"/>
</dbReference>
<dbReference type="Gene3D" id="3.90.1150.10">
    <property type="entry name" value="Aspartate Aminotransferase, domain 1"/>
    <property type="match status" value="1"/>
</dbReference>
<dbReference type="GO" id="GO:0004760">
    <property type="term" value="F:L-serine-pyruvate transaminase activity"/>
    <property type="evidence" value="ECO:0007669"/>
    <property type="project" value="UniProtKB-EC"/>
</dbReference>
<feature type="domain" description="Aminotransferase class V" evidence="4">
    <location>
        <begin position="51"/>
        <end position="307"/>
    </location>
</feature>
<evidence type="ECO:0000259" key="4">
    <source>
        <dbReference type="Pfam" id="PF00266"/>
    </source>
</evidence>
<proteinExistence type="inferred from homology"/>
<dbReference type="SUPFAM" id="SSF53383">
    <property type="entry name" value="PLP-dependent transferases"/>
    <property type="match status" value="1"/>
</dbReference>
<gene>
    <name evidence="5" type="ORF">J2739_000377</name>
</gene>
<dbReference type="InterPro" id="IPR015422">
    <property type="entry name" value="PyrdxlP-dep_Trfase_small"/>
</dbReference>
<evidence type="ECO:0000256" key="2">
    <source>
        <dbReference type="ARBA" id="ARBA00009236"/>
    </source>
</evidence>
<evidence type="ECO:0000313" key="6">
    <source>
        <dbReference type="Proteomes" id="UP001184230"/>
    </source>
</evidence>
<dbReference type="PANTHER" id="PTHR21152">
    <property type="entry name" value="AMINOTRANSFERASE CLASS V"/>
    <property type="match status" value="1"/>
</dbReference>
<accession>A0ABU1N847</accession>
<dbReference type="RefSeq" id="WP_309898002.1">
    <property type="nucleotide sequence ID" value="NZ_JAVDRF010000001.1"/>
</dbReference>
<dbReference type="PANTHER" id="PTHR21152:SF40">
    <property type="entry name" value="ALANINE--GLYOXYLATE AMINOTRANSFERASE"/>
    <property type="match status" value="1"/>
</dbReference>
<comment type="caution">
    <text evidence="5">The sequence shown here is derived from an EMBL/GenBank/DDBJ whole genome shotgun (WGS) entry which is preliminary data.</text>
</comment>
<comment type="cofactor">
    <cofactor evidence="1">
        <name>pyridoxal 5'-phosphate</name>
        <dbReference type="ChEBI" id="CHEBI:597326"/>
    </cofactor>
</comment>
<reference evidence="5 6" key="1">
    <citation type="submission" date="2023-07" db="EMBL/GenBank/DDBJ databases">
        <title>Sorghum-associated microbial communities from plants grown in Nebraska, USA.</title>
        <authorList>
            <person name="Schachtman D."/>
        </authorList>
    </citation>
    <scope>NUCLEOTIDE SEQUENCE [LARGE SCALE GENOMIC DNA]</scope>
    <source>
        <strain evidence="5 6">DS1781</strain>
    </source>
</reference>
<dbReference type="InterPro" id="IPR015421">
    <property type="entry name" value="PyrdxlP-dep_Trfase_major"/>
</dbReference>
<evidence type="ECO:0000256" key="1">
    <source>
        <dbReference type="ARBA" id="ARBA00001933"/>
    </source>
</evidence>
<keyword evidence="5" id="KW-0808">Transferase</keyword>
<keyword evidence="5" id="KW-0032">Aminotransferase</keyword>
<comment type="similarity">
    <text evidence="2">Belongs to the class-V pyridoxal-phosphate-dependent aminotransferase family.</text>
</comment>
<dbReference type="GO" id="GO:0050281">
    <property type="term" value="F:L-serine-glyoxylate transaminase activity"/>
    <property type="evidence" value="ECO:0007669"/>
    <property type="project" value="UniProtKB-EC"/>
</dbReference>
<dbReference type="PIRSF" id="PIRSF000524">
    <property type="entry name" value="SPT"/>
    <property type="match status" value="1"/>
</dbReference>
<evidence type="ECO:0000313" key="5">
    <source>
        <dbReference type="EMBL" id="MDR6534617.1"/>
    </source>
</evidence>
<dbReference type="Pfam" id="PF00266">
    <property type="entry name" value="Aminotran_5"/>
    <property type="match status" value="1"/>
</dbReference>
<dbReference type="EC" id="2.6.1.44" evidence="5"/>
<keyword evidence="3" id="KW-0663">Pyridoxal phosphate</keyword>
<dbReference type="GO" id="GO:0008453">
    <property type="term" value="F:alanine-glyoxylate transaminase activity"/>
    <property type="evidence" value="ECO:0007669"/>
    <property type="project" value="UniProtKB-EC"/>
</dbReference>
<organism evidence="5 6">
    <name type="scientific">Variovorax soli</name>
    <dbReference type="NCBI Taxonomy" id="376815"/>
    <lineage>
        <taxon>Bacteria</taxon>
        <taxon>Pseudomonadati</taxon>
        <taxon>Pseudomonadota</taxon>
        <taxon>Betaproteobacteria</taxon>
        <taxon>Burkholderiales</taxon>
        <taxon>Comamonadaceae</taxon>
        <taxon>Variovorax</taxon>
    </lineage>
</organism>
<dbReference type="Gene3D" id="3.40.640.10">
    <property type="entry name" value="Type I PLP-dependent aspartate aminotransferase-like (Major domain)"/>
    <property type="match status" value="1"/>
</dbReference>
<evidence type="ECO:0000256" key="3">
    <source>
        <dbReference type="ARBA" id="ARBA00022898"/>
    </source>
</evidence>
<dbReference type="EC" id="2.6.1.45" evidence="5"/>
<protein>
    <submittedName>
        <fullName evidence="5">Alanine-glyoxylate transaminase/serine-glyoxylate transaminase/serine-pyruvate transaminase</fullName>
        <ecNumber evidence="5">2.6.1.44</ecNumber>
        <ecNumber evidence="5">2.6.1.45</ecNumber>
        <ecNumber evidence="5">2.6.1.51</ecNumber>
    </submittedName>
</protein>
<name>A0ABU1N847_9BURK</name>
<dbReference type="InterPro" id="IPR000192">
    <property type="entry name" value="Aminotrans_V_dom"/>
</dbReference>
<keyword evidence="6" id="KW-1185">Reference proteome</keyword>
<dbReference type="InterPro" id="IPR015424">
    <property type="entry name" value="PyrdxlP-dep_Trfase"/>
</dbReference>
<sequence>MLQLDSHPTGRHFLQIPGPSPVPDRILRAISLPTIDHRGPEFGALGLKVLAGIRQVFQTRHPVVIYPASGTGAWEAALANVMSPGDAVLMYETGHFATLWQKMALRLGLAPEFLGLSGIDDTGLPRSWRHGVQAELIEARLRQDTGKKIRAVCVVHNETSTGVTSDIAAVRRAIDAAGHPALLMVDSISGLASADYRHDEWGVDVTISGSQKGLMLPPGISFNALSPKAMERSRTAKLPKAFWAWDEIVEMNQSGYWPYTPNTNLLYGLAESLDMLLEEGLPQVFARHQRWAAGVRSAVQAWGLPTQCADPAVHSPVLTGVITPEGVDADALRRLIHERFDLSLGTGLGKLKGRMFRMGHLGDSNDLTLVAMVAGVEMGLKLSGVKLAGSGVAAAMEHFASHAAAKALRQAA</sequence>